<evidence type="ECO:0008006" key="4">
    <source>
        <dbReference type="Google" id="ProtNLM"/>
    </source>
</evidence>
<dbReference type="PANTHER" id="PTHR34573:SF1">
    <property type="entry name" value="VITAMIN K EPOXIDE REDUCTASE DOMAIN-CONTAINING PROTEIN"/>
    <property type="match status" value="1"/>
</dbReference>
<dbReference type="SUPFAM" id="SSF52833">
    <property type="entry name" value="Thioredoxin-like"/>
    <property type="match status" value="1"/>
</dbReference>
<evidence type="ECO:0000313" key="3">
    <source>
        <dbReference type="Proteomes" id="UP000176814"/>
    </source>
</evidence>
<dbReference type="CDD" id="cd01659">
    <property type="entry name" value="TRX_superfamily"/>
    <property type="match status" value="1"/>
</dbReference>
<keyword evidence="1" id="KW-0812">Transmembrane</keyword>
<keyword evidence="1" id="KW-1133">Transmembrane helix</keyword>
<dbReference type="AlphaFoldDB" id="A0A1F6X6V2"/>
<dbReference type="InterPro" id="IPR036249">
    <property type="entry name" value="Thioredoxin-like_sf"/>
</dbReference>
<evidence type="ECO:0000313" key="2">
    <source>
        <dbReference type="EMBL" id="OGI89781.1"/>
    </source>
</evidence>
<dbReference type="PANTHER" id="PTHR34573">
    <property type="entry name" value="VKC DOMAIN-CONTAINING PROTEIN"/>
    <property type="match status" value="1"/>
</dbReference>
<accession>A0A1F6X6V2</accession>
<dbReference type="Gene3D" id="3.40.30.10">
    <property type="entry name" value="Glutaredoxin"/>
    <property type="match status" value="1"/>
</dbReference>
<evidence type="ECO:0000256" key="1">
    <source>
        <dbReference type="SAM" id="Phobius"/>
    </source>
</evidence>
<comment type="caution">
    <text evidence="2">The sequence shown here is derived from an EMBL/GenBank/DDBJ whole genome shotgun (WGS) entry which is preliminary data.</text>
</comment>
<reference evidence="2 3" key="1">
    <citation type="journal article" date="2016" name="Nat. Commun.">
        <title>Thousands of microbial genomes shed light on interconnected biogeochemical processes in an aquifer system.</title>
        <authorList>
            <person name="Anantharaman K."/>
            <person name="Brown C.T."/>
            <person name="Hug L.A."/>
            <person name="Sharon I."/>
            <person name="Castelle C.J."/>
            <person name="Probst A.J."/>
            <person name="Thomas B.C."/>
            <person name="Singh A."/>
            <person name="Wilkins M.J."/>
            <person name="Karaoz U."/>
            <person name="Brodie E.L."/>
            <person name="Williams K.H."/>
            <person name="Hubbard S.S."/>
            <person name="Banfield J.F."/>
        </authorList>
    </citation>
    <scope>NUCLEOTIDE SEQUENCE [LARGE SCALE GENOMIC DNA]</scope>
</reference>
<sequence>MNNIKIFFSIIGILILGVIVTVLLRSGEAPAQSGQYDAFAQCLKDEGAVFYGTFWCPFCQAQKKMFGTSAKLLPYAECSTLDGKSQVQECKDKNISGYPTWEFADGSRLTGKLSFEQLAEKTSCSLPESQTSETSESSQ</sequence>
<gene>
    <name evidence="2" type="ORF">A2911_00795</name>
</gene>
<feature type="transmembrane region" description="Helical" evidence="1">
    <location>
        <begin position="6"/>
        <end position="24"/>
    </location>
</feature>
<organism evidence="2 3">
    <name type="scientific">Candidatus Nomurabacteria bacterium RIFCSPLOWO2_01_FULL_40_15</name>
    <dbReference type="NCBI Taxonomy" id="1801772"/>
    <lineage>
        <taxon>Bacteria</taxon>
        <taxon>Candidatus Nomuraibacteriota</taxon>
    </lineage>
</organism>
<keyword evidence="1" id="KW-0472">Membrane</keyword>
<proteinExistence type="predicted"/>
<dbReference type="Proteomes" id="UP000176814">
    <property type="component" value="Unassembled WGS sequence"/>
</dbReference>
<dbReference type="EMBL" id="MFUW01000026">
    <property type="protein sequence ID" value="OGI89781.1"/>
    <property type="molecule type" value="Genomic_DNA"/>
</dbReference>
<name>A0A1F6X6V2_9BACT</name>
<protein>
    <recommendedName>
        <fullName evidence="4">Thioredoxin domain-containing protein</fullName>
    </recommendedName>
</protein>